<name>A0A0D3HFX1_9ORYZ</name>
<dbReference type="Gramene" id="OBART10G16560.1">
    <property type="protein sequence ID" value="OBART10G16560.1"/>
    <property type="gene ID" value="OBART10G16560"/>
</dbReference>
<dbReference type="HOGENOM" id="CLU_2853252_0_0_1"/>
<reference evidence="2" key="1">
    <citation type="journal article" date="2009" name="Rice">
        <title>De Novo Next Generation Sequencing of Plant Genomes.</title>
        <authorList>
            <person name="Rounsley S."/>
            <person name="Marri P.R."/>
            <person name="Yu Y."/>
            <person name="He R."/>
            <person name="Sisneros N."/>
            <person name="Goicoechea J.L."/>
            <person name="Lee S.J."/>
            <person name="Angelova A."/>
            <person name="Kudrna D."/>
            <person name="Luo M."/>
            <person name="Affourtit J."/>
            <person name="Desany B."/>
            <person name="Knight J."/>
            <person name="Niazi F."/>
            <person name="Egholm M."/>
            <person name="Wing R.A."/>
        </authorList>
    </citation>
    <scope>NUCLEOTIDE SEQUENCE [LARGE SCALE GENOMIC DNA]</scope>
    <source>
        <strain evidence="2">cv. IRGC 105608</strain>
    </source>
</reference>
<proteinExistence type="predicted"/>
<dbReference type="EnsemblPlants" id="OBART10G16560.1">
    <property type="protein sequence ID" value="OBART10G16560.1"/>
    <property type="gene ID" value="OBART10G16560"/>
</dbReference>
<sequence length="65" mass="6989">MVHPSGATAASSSSSRGGYMLSDRFYSPSHPERQQQAGVHSVGDMFASTSPSVKPSTRWPRCSLF</sequence>
<dbReference type="Proteomes" id="UP000026960">
    <property type="component" value="Chromosome 10"/>
</dbReference>
<feature type="region of interest" description="Disordered" evidence="1">
    <location>
        <begin position="1"/>
        <end position="65"/>
    </location>
</feature>
<protein>
    <submittedName>
        <fullName evidence="2">Uncharacterized protein</fullName>
    </submittedName>
</protein>
<organism evidence="2">
    <name type="scientific">Oryza barthii</name>
    <dbReference type="NCBI Taxonomy" id="65489"/>
    <lineage>
        <taxon>Eukaryota</taxon>
        <taxon>Viridiplantae</taxon>
        <taxon>Streptophyta</taxon>
        <taxon>Embryophyta</taxon>
        <taxon>Tracheophyta</taxon>
        <taxon>Spermatophyta</taxon>
        <taxon>Magnoliopsida</taxon>
        <taxon>Liliopsida</taxon>
        <taxon>Poales</taxon>
        <taxon>Poaceae</taxon>
        <taxon>BOP clade</taxon>
        <taxon>Oryzoideae</taxon>
        <taxon>Oryzeae</taxon>
        <taxon>Oryzinae</taxon>
        <taxon>Oryza</taxon>
    </lineage>
</organism>
<evidence type="ECO:0000313" key="2">
    <source>
        <dbReference type="EnsemblPlants" id="OBART10G16560.1"/>
    </source>
</evidence>
<reference evidence="2" key="2">
    <citation type="submission" date="2015-03" db="UniProtKB">
        <authorList>
            <consortium name="EnsemblPlants"/>
        </authorList>
    </citation>
    <scope>IDENTIFICATION</scope>
</reference>
<dbReference type="PaxDb" id="65489-OBART10G16560.1"/>
<feature type="compositionally biased region" description="Low complexity" evidence="1">
    <location>
        <begin position="1"/>
        <end position="18"/>
    </location>
</feature>
<evidence type="ECO:0000313" key="3">
    <source>
        <dbReference type="Proteomes" id="UP000026960"/>
    </source>
</evidence>
<evidence type="ECO:0000256" key="1">
    <source>
        <dbReference type="SAM" id="MobiDB-lite"/>
    </source>
</evidence>
<keyword evidence="3" id="KW-1185">Reference proteome</keyword>
<dbReference type="AlphaFoldDB" id="A0A0D3HFX1"/>
<accession>A0A0D3HFX1</accession>